<organism evidence="2 3">
    <name type="scientific">Aspergillus versicolor CBS 583.65</name>
    <dbReference type="NCBI Taxonomy" id="1036611"/>
    <lineage>
        <taxon>Eukaryota</taxon>
        <taxon>Fungi</taxon>
        <taxon>Dikarya</taxon>
        <taxon>Ascomycota</taxon>
        <taxon>Pezizomycotina</taxon>
        <taxon>Eurotiomycetes</taxon>
        <taxon>Eurotiomycetidae</taxon>
        <taxon>Eurotiales</taxon>
        <taxon>Aspergillaceae</taxon>
        <taxon>Aspergillus</taxon>
        <taxon>Aspergillus subgen. Nidulantes</taxon>
    </lineage>
</organism>
<dbReference type="OrthoDB" id="206452at2759"/>
<dbReference type="STRING" id="1036611.A0A1L9PII8"/>
<feature type="domain" description="NADAR" evidence="1">
    <location>
        <begin position="449"/>
        <end position="546"/>
    </location>
</feature>
<keyword evidence="3" id="KW-1185">Reference proteome</keyword>
<dbReference type="GeneID" id="63732786"/>
<protein>
    <recommendedName>
        <fullName evidence="1">NADAR domain-containing protein</fullName>
    </recommendedName>
</protein>
<dbReference type="EMBL" id="KV878128">
    <property type="protein sequence ID" value="OJJ01350.1"/>
    <property type="molecule type" value="Genomic_DNA"/>
</dbReference>
<proteinExistence type="predicted"/>
<dbReference type="RefSeq" id="XP_040667112.1">
    <property type="nucleotide sequence ID" value="XM_040817275.1"/>
</dbReference>
<dbReference type="Pfam" id="PF08719">
    <property type="entry name" value="NADAR"/>
    <property type="match status" value="1"/>
</dbReference>
<name>A0A1L9PII8_ASPVE</name>
<reference evidence="3" key="1">
    <citation type="journal article" date="2017" name="Genome Biol.">
        <title>Comparative genomics reveals high biological diversity and specific adaptations in the industrially and medically important fungal genus Aspergillus.</title>
        <authorList>
            <person name="de Vries R.P."/>
            <person name="Riley R."/>
            <person name="Wiebenga A."/>
            <person name="Aguilar-Osorio G."/>
            <person name="Amillis S."/>
            <person name="Uchima C.A."/>
            <person name="Anderluh G."/>
            <person name="Asadollahi M."/>
            <person name="Askin M."/>
            <person name="Barry K."/>
            <person name="Battaglia E."/>
            <person name="Bayram O."/>
            <person name="Benocci T."/>
            <person name="Braus-Stromeyer S.A."/>
            <person name="Caldana C."/>
            <person name="Canovas D."/>
            <person name="Cerqueira G.C."/>
            <person name="Chen F."/>
            <person name="Chen W."/>
            <person name="Choi C."/>
            <person name="Clum A."/>
            <person name="Dos Santos R.A."/>
            <person name="Damasio A.R."/>
            <person name="Diallinas G."/>
            <person name="Emri T."/>
            <person name="Fekete E."/>
            <person name="Flipphi M."/>
            <person name="Freyberg S."/>
            <person name="Gallo A."/>
            <person name="Gournas C."/>
            <person name="Habgood R."/>
            <person name="Hainaut M."/>
            <person name="Harispe M.L."/>
            <person name="Henrissat B."/>
            <person name="Hilden K.S."/>
            <person name="Hope R."/>
            <person name="Hossain A."/>
            <person name="Karabika E."/>
            <person name="Karaffa L."/>
            <person name="Karanyi Z."/>
            <person name="Krasevec N."/>
            <person name="Kuo A."/>
            <person name="Kusch H."/>
            <person name="LaButti K."/>
            <person name="Lagendijk E.L."/>
            <person name="Lapidus A."/>
            <person name="Levasseur A."/>
            <person name="Lindquist E."/>
            <person name="Lipzen A."/>
            <person name="Logrieco A.F."/>
            <person name="MacCabe A."/>
            <person name="Maekelae M.R."/>
            <person name="Malavazi I."/>
            <person name="Melin P."/>
            <person name="Meyer V."/>
            <person name="Mielnichuk N."/>
            <person name="Miskei M."/>
            <person name="Molnar A.P."/>
            <person name="Mule G."/>
            <person name="Ngan C.Y."/>
            <person name="Orejas M."/>
            <person name="Orosz E."/>
            <person name="Ouedraogo J.P."/>
            <person name="Overkamp K.M."/>
            <person name="Park H.-S."/>
            <person name="Perrone G."/>
            <person name="Piumi F."/>
            <person name="Punt P.J."/>
            <person name="Ram A.F."/>
            <person name="Ramon A."/>
            <person name="Rauscher S."/>
            <person name="Record E."/>
            <person name="Riano-Pachon D.M."/>
            <person name="Robert V."/>
            <person name="Roehrig J."/>
            <person name="Ruller R."/>
            <person name="Salamov A."/>
            <person name="Salih N.S."/>
            <person name="Samson R.A."/>
            <person name="Sandor E."/>
            <person name="Sanguinetti M."/>
            <person name="Schuetze T."/>
            <person name="Sepcic K."/>
            <person name="Shelest E."/>
            <person name="Sherlock G."/>
            <person name="Sophianopoulou V."/>
            <person name="Squina F.M."/>
            <person name="Sun H."/>
            <person name="Susca A."/>
            <person name="Todd R.B."/>
            <person name="Tsang A."/>
            <person name="Unkles S.E."/>
            <person name="van de Wiele N."/>
            <person name="van Rossen-Uffink D."/>
            <person name="Oliveira J.V."/>
            <person name="Vesth T.C."/>
            <person name="Visser J."/>
            <person name="Yu J.-H."/>
            <person name="Zhou M."/>
            <person name="Andersen M.R."/>
            <person name="Archer D.B."/>
            <person name="Baker S.E."/>
            <person name="Benoit I."/>
            <person name="Brakhage A.A."/>
            <person name="Braus G.H."/>
            <person name="Fischer R."/>
            <person name="Frisvad J.C."/>
            <person name="Goldman G.H."/>
            <person name="Houbraken J."/>
            <person name="Oakley B."/>
            <person name="Pocsi I."/>
            <person name="Scazzocchio C."/>
            <person name="Seiboth B."/>
            <person name="vanKuyk P.A."/>
            <person name="Wortman J."/>
            <person name="Dyer P.S."/>
            <person name="Grigoriev I.V."/>
        </authorList>
    </citation>
    <scope>NUCLEOTIDE SEQUENCE [LARGE SCALE GENOMIC DNA]</scope>
    <source>
        <strain evidence="3">CBS 583.65</strain>
    </source>
</reference>
<dbReference type="SUPFAM" id="SSF143990">
    <property type="entry name" value="YbiA-like"/>
    <property type="match status" value="1"/>
</dbReference>
<dbReference type="Proteomes" id="UP000184073">
    <property type="component" value="Unassembled WGS sequence"/>
</dbReference>
<dbReference type="VEuPathDB" id="FungiDB:ASPVEDRAFT_82874"/>
<dbReference type="InterPro" id="IPR012816">
    <property type="entry name" value="NADAR"/>
</dbReference>
<dbReference type="CDD" id="cd15457">
    <property type="entry name" value="NADAR"/>
    <property type="match status" value="1"/>
</dbReference>
<dbReference type="AlphaFoldDB" id="A0A1L9PII8"/>
<evidence type="ECO:0000313" key="2">
    <source>
        <dbReference type="EMBL" id="OJJ01350.1"/>
    </source>
</evidence>
<dbReference type="InterPro" id="IPR037238">
    <property type="entry name" value="YbiA-like_sf"/>
</dbReference>
<gene>
    <name evidence="2" type="ORF">ASPVEDRAFT_82874</name>
</gene>
<evidence type="ECO:0000259" key="1">
    <source>
        <dbReference type="Pfam" id="PF08719"/>
    </source>
</evidence>
<dbReference type="Gene3D" id="1.10.357.40">
    <property type="entry name" value="YbiA-like"/>
    <property type="match status" value="1"/>
</dbReference>
<evidence type="ECO:0000313" key="3">
    <source>
        <dbReference type="Proteomes" id="UP000184073"/>
    </source>
</evidence>
<sequence>MTSIYTNRPHLCWILGLEPTREPRCVGYGISQGRRCNTETSPRDRDIAQTFLDMATTQFRAGRHVDYFFELIAPHVLCREHQQSLAPLVVARWKREIAAVEALDNNPIPLPYEHTYETDHRYNNQAELDVESRRGRIYQRIQDTMQELRERIRDIQLGRLCPDLSSIEIFPRSRSRGRDSAAEDSYTQYWDSHYDSPFDYSYRPYIDPTYTLVEPFSAESSHTEPPVPASIPAAHRQPVEGDCSICLCSLLEPAPIDSSSVSWQWNATDSEPLSDPYIDWCRGWGWWNYFPGRGQVNESEGEERGYYNTETMAQETPSTNSYLANPNIRVTDSHIYFVRGILSNWHPSPEPFTGKRALELCLAQLDTLGIPHPAEDAISTRLVESFPFRRGEQWMMAMKAWLFERDSVPLGESVIDQNSLDQLQSELLNIKPLPRTADAQRRALWESSLCRIMRTNSPKSQKMLGRKVPNFRDDLWTKASGAIVVAGCVARAEVDDELKGLYLASGRRVFVEGSRRDRVWGVGLDWKSEEILDKTNWRGSNRLGGAHDDAARMVRAKKTSPSEE</sequence>
<accession>A0A1L9PII8</accession>